<comment type="subcellular location">
    <subcellularLocation>
        <location evidence="1">Cytoplasm</location>
    </subcellularLocation>
</comment>
<feature type="compositionally biased region" description="Basic and acidic residues" evidence="8">
    <location>
        <begin position="475"/>
        <end position="487"/>
    </location>
</feature>
<reference evidence="11 12" key="1">
    <citation type="submission" date="2019-09" db="EMBL/GenBank/DDBJ databases">
        <title>Bird 10,000 Genomes (B10K) Project - Family phase.</title>
        <authorList>
            <person name="Zhang G."/>
        </authorList>
    </citation>
    <scope>NUCLEOTIDE SEQUENCE [LARGE SCALE GENOMIC DNA]</scope>
    <source>
        <strain evidence="11">B10K-DU-006-09</strain>
        <tissue evidence="11">Muscle</tissue>
    </source>
</reference>
<dbReference type="Gene3D" id="1.25.40.90">
    <property type="match status" value="1"/>
</dbReference>
<dbReference type="GO" id="GO:0098793">
    <property type="term" value="C:presynapse"/>
    <property type="evidence" value="ECO:0007669"/>
    <property type="project" value="TreeGrafter"/>
</dbReference>
<dbReference type="InterPro" id="IPR032422">
    <property type="entry name" value="HIP1_clath-bd"/>
</dbReference>
<evidence type="ECO:0000259" key="10">
    <source>
        <dbReference type="PROSITE" id="PS50945"/>
    </source>
</evidence>
<keyword evidence="6" id="KW-0009">Actin-binding</keyword>
<dbReference type="PROSITE" id="PS50942">
    <property type="entry name" value="ENTH"/>
    <property type="match status" value="1"/>
</dbReference>
<protein>
    <submittedName>
        <fullName evidence="11">HIP1 protein</fullName>
    </submittedName>
</protein>
<dbReference type="InterPro" id="IPR011417">
    <property type="entry name" value="ANTH_dom"/>
</dbReference>
<sequence length="1003" mass="111909">QTVSINKAINAQEVAVKEKHARNILPKRFLDGPPPCILGTHHEKGAQTFWSVVNRLPLSGNAVLCWKFCHVFHKLLRDGHSNVLKDSVRYKNELSDMSRMWGHLSEGYGQLCSIYLKLLRTKMEFHTKNPRFAGNLQMSDRQLDEAGENDVNNFFQLTVEMFDYLECELNLFQTVFSSLDMSRSVSVTAAGQCRLAPLIQVILDCSHLYDYTVKLLFKLHSCLPADTLQGHRDRFLEQFRKLKDLFYRSSNLQYFKRLIQIPQLPENPPNFLRASALSEHISPVVVIPAEASSPDSEPITDLVEMDTASQSLFDNRFDDIFGSSFSSDPFNFNSQNGMNKNDKDRLIEQLYGEIAALKEELENFKAESARGAVQLRGRASELEAELAEQRHLKQQAQDESEFLRAELEELKKQREDTEKAQRSLTEIERRAQANEQRYSKLKEKYSELVQNHADLLRKNAEVTKQVTVARQAQGDVEREKKELEDSFQRVSEQAQRKSQEQAEVLDTLKRELAASRQELQVLQGTLESSRQAGAEQSTRITGLEQERDSLSQAAQRHGEEMAALQAELQQLRDTLSREQESSKTELETLQTQLRDKFPSAHQTGRYPNPPPCKAPLPAILWAVPAAESSRAAHRDVPYLSPVCRLPADCLLSRTLAASECVEQLRDAHGKYFSNHAAVGSLLPCLALFAHLVSDTLLQGSATSHVAPMEPADRLLEMCKQCGSEALSYLSALQDPGTVEGADCSPVKTCLGRISAIGEELRPRGLDVKQEELGDLVDKEMAATAAAIETAAARIEEMLSKARAGDTGVKLEVNERILASCTGLMQAIHVLVLASKDLQREIVESGRGAASPKEFYAKNSRWTEGLISASKAVGWGATVMVDAADLVVQGKGTFEELMVCSREIAASTAQLVAASKVGARRLGRLPCHCLHPALGDAPSPSRQQRGCSPGCGLGWSTWVLDVLQVRVLELENQLQKERQKLGELRKKHYELAGVAEGWEEDGEW</sequence>
<dbReference type="GO" id="GO:0007015">
    <property type="term" value="P:actin filament organization"/>
    <property type="evidence" value="ECO:0007669"/>
    <property type="project" value="TreeGrafter"/>
</dbReference>
<dbReference type="EMBL" id="VZZT01000262">
    <property type="protein sequence ID" value="NXW01722.1"/>
    <property type="molecule type" value="Genomic_DNA"/>
</dbReference>
<dbReference type="InterPro" id="IPR008942">
    <property type="entry name" value="ENTH_VHS"/>
</dbReference>
<keyword evidence="12" id="KW-1185">Reference proteome</keyword>
<evidence type="ECO:0000313" key="11">
    <source>
        <dbReference type="EMBL" id="NXW01722.1"/>
    </source>
</evidence>
<dbReference type="SMART" id="SM00273">
    <property type="entry name" value="ENTH"/>
    <property type="match status" value="1"/>
</dbReference>
<feature type="coiled-coil region" evidence="7">
    <location>
        <begin position="959"/>
        <end position="986"/>
    </location>
</feature>
<keyword evidence="4" id="KW-0254">Endocytosis</keyword>
<dbReference type="SUPFAM" id="SSF109885">
    <property type="entry name" value="I/LWEQ domain"/>
    <property type="match status" value="1"/>
</dbReference>
<feature type="domain" description="I/LWEQ" evidence="10">
    <location>
        <begin position="764"/>
        <end position="991"/>
    </location>
</feature>
<dbReference type="Gene3D" id="1.20.1410.10">
    <property type="entry name" value="I/LWEQ domain"/>
    <property type="match status" value="1"/>
</dbReference>
<evidence type="ECO:0000313" key="12">
    <source>
        <dbReference type="Proteomes" id="UP000563060"/>
    </source>
</evidence>
<dbReference type="SUPFAM" id="SSF48464">
    <property type="entry name" value="ENTH/VHS domain"/>
    <property type="match status" value="1"/>
</dbReference>
<dbReference type="GO" id="GO:0048268">
    <property type="term" value="P:clathrin coat assembly"/>
    <property type="evidence" value="ECO:0007669"/>
    <property type="project" value="TreeGrafter"/>
</dbReference>
<feature type="non-terminal residue" evidence="11">
    <location>
        <position position="1"/>
    </location>
</feature>
<dbReference type="Proteomes" id="UP000563060">
    <property type="component" value="Unassembled WGS sequence"/>
</dbReference>
<feature type="compositionally biased region" description="Polar residues" evidence="8">
    <location>
        <begin position="527"/>
        <end position="540"/>
    </location>
</feature>
<dbReference type="GO" id="GO:0030864">
    <property type="term" value="C:cortical actin cytoskeleton"/>
    <property type="evidence" value="ECO:0007669"/>
    <property type="project" value="TreeGrafter"/>
</dbReference>
<evidence type="ECO:0000256" key="1">
    <source>
        <dbReference type="ARBA" id="ARBA00004496"/>
    </source>
</evidence>
<dbReference type="FunFam" id="1.25.40.90:FF:000012">
    <property type="entry name" value="Huntingtin interacting protein 1-related"/>
    <property type="match status" value="1"/>
</dbReference>
<feature type="region of interest" description="Disordered" evidence="8">
    <location>
        <begin position="470"/>
        <end position="501"/>
    </location>
</feature>
<evidence type="ECO:0000259" key="9">
    <source>
        <dbReference type="PROSITE" id="PS50942"/>
    </source>
</evidence>
<dbReference type="GO" id="GO:0032051">
    <property type="term" value="F:clathrin light chain binding"/>
    <property type="evidence" value="ECO:0007669"/>
    <property type="project" value="TreeGrafter"/>
</dbReference>
<dbReference type="InterPro" id="IPR035964">
    <property type="entry name" value="I/LWEQ_dom_sf"/>
</dbReference>
<dbReference type="Gene3D" id="6.10.250.920">
    <property type="match status" value="1"/>
</dbReference>
<evidence type="ECO:0000256" key="3">
    <source>
        <dbReference type="ARBA" id="ARBA00022490"/>
    </source>
</evidence>
<feature type="region of interest" description="Disordered" evidence="8">
    <location>
        <begin position="527"/>
        <end position="560"/>
    </location>
</feature>
<accession>A0A7L3YNT7</accession>
<dbReference type="Pfam" id="PF07651">
    <property type="entry name" value="ANTH"/>
    <property type="match status" value="1"/>
</dbReference>
<dbReference type="AlphaFoldDB" id="A0A7L3YNT7"/>
<dbReference type="Gene3D" id="1.20.5.1700">
    <property type="match status" value="1"/>
</dbReference>
<dbReference type="PANTHER" id="PTHR10407">
    <property type="entry name" value="HUNTINGTIN INTERACTING PROTEIN 1"/>
    <property type="match status" value="1"/>
</dbReference>
<name>A0A7L3YNT7_FREGA</name>
<evidence type="ECO:0000256" key="2">
    <source>
        <dbReference type="ARBA" id="ARBA00010135"/>
    </source>
</evidence>
<organism evidence="11 12">
    <name type="scientific">Fregetta grallaria</name>
    <name type="common">White-bellied storm-petrel</name>
    <name type="synonym">Procellaria grallaria</name>
    <dbReference type="NCBI Taxonomy" id="79628"/>
    <lineage>
        <taxon>Eukaryota</taxon>
        <taxon>Metazoa</taxon>
        <taxon>Chordata</taxon>
        <taxon>Craniata</taxon>
        <taxon>Vertebrata</taxon>
        <taxon>Euteleostomi</taxon>
        <taxon>Archelosauria</taxon>
        <taxon>Archosauria</taxon>
        <taxon>Dinosauria</taxon>
        <taxon>Saurischia</taxon>
        <taxon>Theropoda</taxon>
        <taxon>Coelurosauria</taxon>
        <taxon>Aves</taxon>
        <taxon>Neognathae</taxon>
        <taxon>Neoaves</taxon>
        <taxon>Aequornithes</taxon>
        <taxon>Procellariiformes</taxon>
        <taxon>Hydrobatidae</taxon>
        <taxon>Fregetta</taxon>
    </lineage>
</organism>
<keyword evidence="5 7" id="KW-0175">Coiled coil</keyword>
<keyword evidence="3" id="KW-0963">Cytoplasm</keyword>
<evidence type="ECO:0000256" key="7">
    <source>
        <dbReference type="SAM" id="Coils"/>
    </source>
</evidence>
<gene>
    <name evidence="11" type="primary">Hip1</name>
    <name evidence="11" type="ORF">FREGRA_R01739</name>
</gene>
<proteinExistence type="inferred from homology"/>
<dbReference type="PROSITE" id="PS50945">
    <property type="entry name" value="I_LWEQ"/>
    <property type="match status" value="1"/>
</dbReference>
<dbReference type="PANTHER" id="PTHR10407:SF14">
    <property type="entry name" value="HUNTINGTIN-INTERACTING PROTEIN 1"/>
    <property type="match status" value="1"/>
</dbReference>
<dbReference type="GO" id="GO:0043325">
    <property type="term" value="F:phosphatidylinositol-3,4-bisphosphate binding"/>
    <property type="evidence" value="ECO:0007669"/>
    <property type="project" value="TreeGrafter"/>
</dbReference>
<dbReference type="Pfam" id="PF01608">
    <property type="entry name" value="I_LWEQ"/>
    <property type="match status" value="1"/>
</dbReference>
<dbReference type="InterPro" id="IPR013809">
    <property type="entry name" value="ENTH"/>
</dbReference>
<feature type="non-terminal residue" evidence="11">
    <location>
        <position position="1003"/>
    </location>
</feature>
<comment type="similarity">
    <text evidence="2">Belongs to the SLA2 family.</text>
</comment>
<comment type="caution">
    <text evidence="11">The sequence shown here is derived from an EMBL/GenBank/DDBJ whole genome shotgun (WGS) entry which is preliminary data.</text>
</comment>
<dbReference type="InterPro" id="IPR002558">
    <property type="entry name" value="ILWEQ_dom"/>
</dbReference>
<dbReference type="FunFam" id="1.20.5.1700:FF:000002">
    <property type="entry name" value="Huntingtin interacting protein 1"/>
    <property type="match status" value="1"/>
</dbReference>
<evidence type="ECO:0000256" key="8">
    <source>
        <dbReference type="SAM" id="MobiDB-lite"/>
    </source>
</evidence>
<dbReference type="Pfam" id="PF16515">
    <property type="entry name" value="HIP1_clath_bdg"/>
    <property type="match status" value="1"/>
</dbReference>
<dbReference type="GO" id="GO:0035615">
    <property type="term" value="F:clathrin adaptor activity"/>
    <property type="evidence" value="ECO:0007669"/>
    <property type="project" value="TreeGrafter"/>
</dbReference>
<dbReference type="GO" id="GO:0006897">
    <property type="term" value="P:endocytosis"/>
    <property type="evidence" value="ECO:0007669"/>
    <property type="project" value="UniProtKB-KW"/>
</dbReference>
<dbReference type="SMART" id="SM00307">
    <property type="entry name" value="ILWEQ"/>
    <property type="match status" value="1"/>
</dbReference>
<evidence type="ECO:0000256" key="4">
    <source>
        <dbReference type="ARBA" id="ARBA00022583"/>
    </source>
</evidence>
<feature type="domain" description="ENTH" evidence="9">
    <location>
        <begin position="1"/>
        <end position="133"/>
    </location>
</feature>
<dbReference type="InterPro" id="IPR030224">
    <property type="entry name" value="Sla2_fam"/>
</dbReference>
<dbReference type="GO" id="GO:0030136">
    <property type="term" value="C:clathrin-coated vesicle"/>
    <property type="evidence" value="ECO:0007669"/>
    <property type="project" value="TreeGrafter"/>
</dbReference>
<evidence type="ECO:0000256" key="5">
    <source>
        <dbReference type="ARBA" id="ARBA00023054"/>
    </source>
</evidence>
<dbReference type="GO" id="GO:0051015">
    <property type="term" value="F:actin filament binding"/>
    <property type="evidence" value="ECO:0007669"/>
    <property type="project" value="TreeGrafter"/>
</dbReference>
<evidence type="ECO:0000256" key="6">
    <source>
        <dbReference type="ARBA" id="ARBA00023203"/>
    </source>
</evidence>
<dbReference type="GO" id="GO:0080025">
    <property type="term" value="F:phosphatidylinositol-3,5-bisphosphate binding"/>
    <property type="evidence" value="ECO:0007669"/>
    <property type="project" value="TreeGrafter"/>
</dbReference>